<accession>A0A4Y7SB03</accession>
<dbReference type="Gene3D" id="1.20.1280.50">
    <property type="match status" value="1"/>
</dbReference>
<dbReference type="SUPFAM" id="SSF81383">
    <property type="entry name" value="F-box domain"/>
    <property type="match status" value="1"/>
</dbReference>
<name>A0A4Y7SB03_COPMI</name>
<dbReference type="InterPro" id="IPR001810">
    <property type="entry name" value="F-box_dom"/>
</dbReference>
<comment type="caution">
    <text evidence="2">The sequence shown here is derived from an EMBL/GenBank/DDBJ whole genome shotgun (WGS) entry which is preliminary data.</text>
</comment>
<dbReference type="STRING" id="71717.A0A4Y7SB03"/>
<dbReference type="InterPro" id="IPR036047">
    <property type="entry name" value="F-box-like_dom_sf"/>
</dbReference>
<reference evidence="2 3" key="1">
    <citation type="journal article" date="2019" name="Nat. Ecol. Evol.">
        <title>Megaphylogeny resolves global patterns of mushroom evolution.</title>
        <authorList>
            <person name="Varga T."/>
            <person name="Krizsan K."/>
            <person name="Foldi C."/>
            <person name="Dima B."/>
            <person name="Sanchez-Garcia M."/>
            <person name="Sanchez-Ramirez S."/>
            <person name="Szollosi G.J."/>
            <person name="Szarkandi J.G."/>
            <person name="Papp V."/>
            <person name="Albert L."/>
            <person name="Andreopoulos W."/>
            <person name="Angelini C."/>
            <person name="Antonin V."/>
            <person name="Barry K.W."/>
            <person name="Bougher N.L."/>
            <person name="Buchanan P."/>
            <person name="Buyck B."/>
            <person name="Bense V."/>
            <person name="Catcheside P."/>
            <person name="Chovatia M."/>
            <person name="Cooper J."/>
            <person name="Damon W."/>
            <person name="Desjardin D."/>
            <person name="Finy P."/>
            <person name="Geml J."/>
            <person name="Haridas S."/>
            <person name="Hughes K."/>
            <person name="Justo A."/>
            <person name="Karasinski D."/>
            <person name="Kautmanova I."/>
            <person name="Kiss B."/>
            <person name="Kocsube S."/>
            <person name="Kotiranta H."/>
            <person name="LaButti K.M."/>
            <person name="Lechner B.E."/>
            <person name="Liimatainen K."/>
            <person name="Lipzen A."/>
            <person name="Lukacs Z."/>
            <person name="Mihaltcheva S."/>
            <person name="Morgado L.N."/>
            <person name="Niskanen T."/>
            <person name="Noordeloos M.E."/>
            <person name="Ohm R.A."/>
            <person name="Ortiz-Santana B."/>
            <person name="Ovrebo C."/>
            <person name="Racz N."/>
            <person name="Riley R."/>
            <person name="Savchenko A."/>
            <person name="Shiryaev A."/>
            <person name="Soop K."/>
            <person name="Spirin V."/>
            <person name="Szebenyi C."/>
            <person name="Tomsovsky M."/>
            <person name="Tulloss R.E."/>
            <person name="Uehling J."/>
            <person name="Grigoriev I.V."/>
            <person name="Vagvolgyi C."/>
            <person name="Papp T."/>
            <person name="Martin F.M."/>
            <person name="Miettinen O."/>
            <person name="Hibbett D.S."/>
            <person name="Nagy L.G."/>
        </authorList>
    </citation>
    <scope>NUCLEOTIDE SEQUENCE [LARGE SCALE GENOMIC DNA]</scope>
    <source>
        <strain evidence="2 3">FP101781</strain>
    </source>
</reference>
<keyword evidence="3" id="KW-1185">Reference proteome</keyword>
<dbReference type="Proteomes" id="UP000298030">
    <property type="component" value="Unassembled WGS sequence"/>
</dbReference>
<evidence type="ECO:0000313" key="2">
    <source>
        <dbReference type="EMBL" id="TEB18619.1"/>
    </source>
</evidence>
<organism evidence="2 3">
    <name type="scientific">Coprinellus micaceus</name>
    <name type="common">Glistening ink-cap mushroom</name>
    <name type="synonym">Coprinus micaceus</name>
    <dbReference type="NCBI Taxonomy" id="71717"/>
    <lineage>
        <taxon>Eukaryota</taxon>
        <taxon>Fungi</taxon>
        <taxon>Dikarya</taxon>
        <taxon>Basidiomycota</taxon>
        <taxon>Agaricomycotina</taxon>
        <taxon>Agaricomycetes</taxon>
        <taxon>Agaricomycetidae</taxon>
        <taxon>Agaricales</taxon>
        <taxon>Agaricineae</taxon>
        <taxon>Psathyrellaceae</taxon>
        <taxon>Coprinellus</taxon>
    </lineage>
</organism>
<proteinExistence type="predicted"/>
<gene>
    <name evidence="2" type="ORF">FA13DRAFT_562257</name>
</gene>
<dbReference type="AlphaFoldDB" id="A0A4Y7SB03"/>
<evidence type="ECO:0000259" key="1">
    <source>
        <dbReference type="Pfam" id="PF12937"/>
    </source>
</evidence>
<evidence type="ECO:0000313" key="3">
    <source>
        <dbReference type="Proteomes" id="UP000298030"/>
    </source>
</evidence>
<protein>
    <recommendedName>
        <fullName evidence="1">F-box domain-containing protein</fullName>
    </recommendedName>
</protein>
<dbReference type="Pfam" id="PF12937">
    <property type="entry name" value="F-box-like"/>
    <property type="match status" value="1"/>
</dbReference>
<dbReference type="OrthoDB" id="3046363at2759"/>
<feature type="domain" description="F-box" evidence="1">
    <location>
        <begin position="89"/>
        <end position="139"/>
    </location>
</feature>
<sequence length="152" mass="17431">MSANVTVSFDSLYSDKLRKNHIARPEEEAGIRTVIEHRRTVIRNCKLDVELKDIDRAIKALMHRRKAALRRRGAHQKFVGDHESLLSGILHLPEDILSKIFPDLVPSAGKWPRTHPIVKISHVCRQWRNSTLSNPRLWRPPSVLSPGTNPRC</sequence>
<dbReference type="EMBL" id="QPFP01000239">
    <property type="protein sequence ID" value="TEB18619.1"/>
    <property type="molecule type" value="Genomic_DNA"/>
</dbReference>